<dbReference type="GO" id="GO:0003723">
    <property type="term" value="F:RNA binding"/>
    <property type="evidence" value="ECO:0007669"/>
    <property type="project" value="TreeGrafter"/>
</dbReference>
<comment type="caution">
    <text evidence="15">The sequence shown here is derived from an EMBL/GenBank/DDBJ whole genome shotgun (WGS) entry which is preliminary data.</text>
</comment>
<reference evidence="15" key="1">
    <citation type="submission" date="2022-08" db="EMBL/GenBank/DDBJ databases">
        <authorList>
            <person name="Kallberg Y."/>
            <person name="Tangrot J."/>
            <person name="Rosling A."/>
        </authorList>
    </citation>
    <scope>NUCLEOTIDE SEQUENCE</scope>
    <source>
        <strain evidence="15">Wild A</strain>
    </source>
</reference>
<dbReference type="PRINTS" id="PR01042">
    <property type="entry name" value="TRNASYNTHASP"/>
</dbReference>
<keyword evidence="10" id="KW-0030">Aminoacyl-tRNA synthetase</keyword>
<evidence type="ECO:0000256" key="8">
    <source>
        <dbReference type="ARBA" id="ARBA00022840"/>
    </source>
</evidence>
<evidence type="ECO:0000256" key="9">
    <source>
        <dbReference type="ARBA" id="ARBA00022917"/>
    </source>
</evidence>
<dbReference type="GO" id="GO:0005829">
    <property type="term" value="C:cytosol"/>
    <property type="evidence" value="ECO:0007669"/>
    <property type="project" value="TreeGrafter"/>
</dbReference>
<evidence type="ECO:0000256" key="4">
    <source>
        <dbReference type="ARBA" id="ARBA00018853"/>
    </source>
</evidence>
<comment type="catalytic activity">
    <reaction evidence="12">
        <text>tRNA(Asp) + L-aspartate + ATP = L-aspartyl-tRNA(Asp) + AMP + diphosphate</text>
        <dbReference type="Rhea" id="RHEA:19649"/>
        <dbReference type="Rhea" id="RHEA-COMP:9660"/>
        <dbReference type="Rhea" id="RHEA-COMP:9678"/>
        <dbReference type="ChEBI" id="CHEBI:29991"/>
        <dbReference type="ChEBI" id="CHEBI:30616"/>
        <dbReference type="ChEBI" id="CHEBI:33019"/>
        <dbReference type="ChEBI" id="CHEBI:78442"/>
        <dbReference type="ChEBI" id="CHEBI:78516"/>
        <dbReference type="ChEBI" id="CHEBI:456215"/>
        <dbReference type="EC" id="6.1.1.12"/>
    </reaction>
</comment>
<dbReference type="NCBIfam" id="TIGR00458">
    <property type="entry name" value="aspS_nondisc"/>
    <property type="match status" value="1"/>
</dbReference>
<dbReference type="InterPro" id="IPR012340">
    <property type="entry name" value="NA-bd_OB-fold"/>
</dbReference>
<evidence type="ECO:0000256" key="13">
    <source>
        <dbReference type="SAM" id="MobiDB-lite"/>
    </source>
</evidence>
<dbReference type="CDD" id="cd04320">
    <property type="entry name" value="AspRS_cyto_N"/>
    <property type="match status" value="1"/>
</dbReference>
<dbReference type="NCBIfam" id="NF003483">
    <property type="entry name" value="PRK05159.1"/>
    <property type="match status" value="1"/>
</dbReference>
<name>A0A9W4SRC2_9GLOM</name>
<keyword evidence="16" id="KW-1185">Reference proteome</keyword>
<dbReference type="SUPFAM" id="SSF50249">
    <property type="entry name" value="Nucleic acid-binding proteins"/>
    <property type="match status" value="1"/>
</dbReference>
<dbReference type="InterPro" id="IPR045864">
    <property type="entry name" value="aa-tRNA-synth_II/BPL/LPL"/>
</dbReference>
<dbReference type="GO" id="GO:0017101">
    <property type="term" value="C:aminoacyl-tRNA synthetase multienzyme complex"/>
    <property type="evidence" value="ECO:0007669"/>
    <property type="project" value="TreeGrafter"/>
</dbReference>
<sequence length="543" mass="62269">MEEESVIAPEVKKNEEVDSEGNPLSKKALKKLEKEREKERKKSERAVKEAAEKAAREASDNYGSENYGKLSMNQSRERTGVQRNRIADINATRDGETVTIRARIHTSRSNSARLAFFVFRQQDATIQGVLTVDEKNISKTFVKFAAGVPVESIVLVEGTISKPAEEIKSTSICDAELRIKKFYVESEIIGRLPFSLEDASRSEEEFKKDDVQFSRVTLETRLNHRVVDLRTHANHATFRLQSGVCQLFREYLLSKSFIEIHTPKLCAAASEGGANVFKVKYFKGDAYLAQSPQLYKQMCICSDFERVFEIAPVFRAENANTHRHMTEFVGLDLEMALDEHYHEVIDILDELFVYIFNGLKSRFSSEIETVKKQYPCADFEFHPKTLRLEYKDAVKLLRENGTEIGDFEDLSTEKEKFLGKLVKEKYHTDFYVLDKFPLEVRPFYTMPDPTDNKYSNSFDFFMRGQEILSGAQRIHDPVFLEERAKAHGIELSTIQSYIDSFKRGAPPHAGGGVGLERVIMLFLNLDDIRRSSLFPRDPKRLEP</sequence>
<keyword evidence="9" id="KW-0648">Protein biosynthesis</keyword>
<dbReference type="FunFam" id="3.30.930.10:FF:000013">
    <property type="entry name" value="Aspartate--tRNA ligase, cytoplasmic"/>
    <property type="match status" value="1"/>
</dbReference>
<dbReference type="AlphaFoldDB" id="A0A9W4SRC2"/>
<evidence type="ECO:0000256" key="10">
    <source>
        <dbReference type="ARBA" id="ARBA00023146"/>
    </source>
</evidence>
<evidence type="ECO:0000256" key="5">
    <source>
        <dbReference type="ARBA" id="ARBA00022490"/>
    </source>
</evidence>
<dbReference type="OrthoDB" id="372395at2759"/>
<evidence type="ECO:0000313" key="16">
    <source>
        <dbReference type="Proteomes" id="UP001153678"/>
    </source>
</evidence>
<dbReference type="Proteomes" id="UP001153678">
    <property type="component" value="Unassembled WGS sequence"/>
</dbReference>
<dbReference type="Gene3D" id="3.30.930.10">
    <property type="entry name" value="Bira Bifunctional Protein, Domain 2"/>
    <property type="match status" value="1"/>
</dbReference>
<evidence type="ECO:0000256" key="7">
    <source>
        <dbReference type="ARBA" id="ARBA00022741"/>
    </source>
</evidence>
<keyword evidence="6" id="KW-0436">Ligase</keyword>
<evidence type="ECO:0000259" key="14">
    <source>
        <dbReference type="PROSITE" id="PS50862"/>
    </source>
</evidence>
<feature type="region of interest" description="Disordered" evidence="13">
    <location>
        <begin position="1"/>
        <end position="79"/>
    </location>
</feature>
<dbReference type="PANTHER" id="PTHR43450:SF1">
    <property type="entry name" value="ASPARTATE--TRNA LIGASE, CYTOPLASMIC"/>
    <property type="match status" value="1"/>
</dbReference>
<dbReference type="FunFam" id="2.40.50.140:FF:000132">
    <property type="entry name" value="Aspartyl-tRNA synthetase, cytoplasmic"/>
    <property type="match status" value="1"/>
</dbReference>
<keyword evidence="5" id="KW-0963">Cytoplasm</keyword>
<dbReference type="InterPro" id="IPR004523">
    <property type="entry name" value="Asp-tRNA_synthase_2"/>
</dbReference>
<evidence type="ECO:0000256" key="3">
    <source>
        <dbReference type="ARBA" id="ARBA00012841"/>
    </source>
</evidence>
<feature type="domain" description="Aminoacyl-transfer RNA synthetases class-II family profile" evidence="14">
    <location>
        <begin position="238"/>
        <end position="535"/>
    </location>
</feature>
<dbReference type="GO" id="GO:0004815">
    <property type="term" value="F:aspartate-tRNA ligase activity"/>
    <property type="evidence" value="ECO:0007669"/>
    <property type="project" value="UniProtKB-EC"/>
</dbReference>
<evidence type="ECO:0000256" key="1">
    <source>
        <dbReference type="ARBA" id="ARBA00004496"/>
    </source>
</evidence>
<dbReference type="InterPro" id="IPR004365">
    <property type="entry name" value="NA-bd_OB_tRNA"/>
</dbReference>
<dbReference type="GO" id="GO:0005524">
    <property type="term" value="F:ATP binding"/>
    <property type="evidence" value="ECO:0007669"/>
    <property type="project" value="UniProtKB-KW"/>
</dbReference>
<dbReference type="Pfam" id="PF00152">
    <property type="entry name" value="tRNA-synt_2"/>
    <property type="match status" value="1"/>
</dbReference>
<dbReference type="PROSITE" id="PS50862">
    <property type="entry name" value="AA_TRNA_LIGASE_II"/>
    <property type="match status" value="1"/>
</dbReference>
<evidence type="ECO:0000313" key="15">
    <source>
        <dbReference type="EMBL" id="CAI2177759.1"/>
    </source>
</evidence>
<dbReference type="InterPro" id="IPR004364">
    <property type="entry name" value="Aa-tRNA-synt_II"/>
</dbReference>
<evidence type="ECO:0000256" key="6">
    <source>
        <dbReference type="ARBA" id="ARBA00022598"/>
    </source>
</evidence>
<dbReference type="Pfam" id="PF01336">
    <property type="entry name" value="tRNA_anti-codon"/>
    <property type="match status" value="1"/>
</dbReference>
<protein>
    <recommendedName>
        <fullName evidence="4">Aspartate--tRNA ligase, cytoplasmic</fullName>
        <ecNumber evidence="3">6.1.1.12</ecNumber>
    </recommendedName>
    <alternativeName>
        <fullName evidence="11">Aspartyl-tRNA synthetase</fullName>
    </alternativeName>
</protein>
<evidence type="ECO:0000256" key="2">
    <source>
        <dbReference type="ARBA" id="ARBA00005312"/>
    </source>
</evidence>
<dbReference type="InterPro" id="IPR002312">
    <property type="entry name" value="Asp/Asn-tRNA-synth_IIb"/>
</dbReference>
<accession>A0A9W4SRC2</accession>
<keyword evidence="7" id="KW-0547">Nucleotide-binding</keyword>
<evidence type="ECO:0000256" key="12">
    <source>
        <dbReference type="ARBA" id="ARBA00047904"/>
    </source>
</evidence>
<dbReference type="Gene3D" id="2.40.50.140">
    <property type="entry name" value="Nucleic acid-binding proteins"/>
    <property type="match status" value="1"/>
</dbReference>
<dbReference type="SUPFAM" id="SSF55681">
    <property type="entry name" value="Class II aaRS and biotin synthetases"/>
    <property type="match status" value="1"/>
</dbReference>
<dbReference type="InterPro" id="IPR006195">
    <property type="entry name" value="aa-tRNA-synth_II"/>
</dbReference>
<dbReference type="CDD" id="cd00776">
    <property type="entry name" value="AsxRS_core"/>
    <property type="match status" value="1"/>
</dbReference>
<dbReference type="EMBL" id="CAMKVN010001729">
    <property type="protein sequence ID" value="CAI2177759.1"/>
    <property type="molecule type" value="Genomic_DNA"/>
</dbReference>
<gene>
    <name evidence="15" type="ORF">FWILDA_LOCUS8246</name>
</gene>
<feature type="compositionally biased region" description="Basic and acidic residues" evidence="13">
    <location>
        <begin position="30"/>
        <end position="59"/>
    </location>
</feature>
<dbReference type="EC" id="6.1.1.12" evidence="3"/>
<dbReference type="PANTHER" id="PTHR43450">
    <property type="entry name" value="ASPARTYL-TRNA SYNTHETASE"/>
    <property type="match status" value="1"/>
</dbReference>
<comment type="subcellular location">
    <subcellularLocation>
        <location evidence="1">Cytoplasm</location>
    </subcellularLocation>
</comment>
<dbReference type="HAMAP" id="MF_02075">
    <property type="entry name" value="Asp_tRNA_synth_type2"/>
    <property type="match status" value="1"/>
</dbReference>
<proteinExistence type="inferred from homology"/>
<organism evidence="15 16">
    <name type="scientific">Funneliformis geosporum</name>
    <dbReference type="NCBI Taxonomy" id="1117311"/>
    <lineage>
        <taxon>Eukaryota</taxon>
        <taxon>Fungi</taxon>
        <taxon>Fungi incertae sedis</taxon>
        <taxon>Mucoromycota</taxon>
        <taxon>Glomeromycotina</taxon>
        <taxon>Glomeromycetes</taxon>
        <taxon>Glomerales</taxon>
        <taxon>Glomeraceae</taxon>
        <taxon>Funneliformis</taxon>
    </lineage>
</organism>
<keyword evidence="8" id="KW-0067">ATP-binding</keyword>
<dbReference type="GO" id="GO:0006422">
    <property type="term" value="P:aspartyl-tRNA aminoacylation"/>
    <property type="evidence" value="ECO:0007669"/>
    <property type="project" value="InterPro"/>
</dbReference>
<comment type="similarity">
    <text evidence="2">Belongs to the class-II aminoacyl-tRNA synthetase family. Type 2 subfamily.</text>
</comment>
<evidence type="ECO:0000256" key="11">
    <source>
        <dbReference type="ARBA" id="ARBA00033155"/>
    </source>
</evidence>